<reference evidence="1" key="1">
    <citation type="journal article" date="2015" name="Nature">
        <title>Complex archaea that bridge the gap between prokaryotes and eukaryotes.</title>
        <authorList>
            <person name="Spang A."/>
            <person name="Saw J.H."/>
            <person name="Jorgensen S.L."/>
            <person name="Zaremba-Niedzwiedzka K."/>
            <person name="Martijn J."/>
            <person name="Lind A.E."/>
            <person name="van Eijk R."/>
            <person name="Schleper C."/>
            <person name="Guy L."/>
            <person name="Ettema T.J."/>
        </authorList>
    </citation>
    <scope>NUCLEOTIDE SEQUENCE</scope>
</reference>
<organism evidence="1">
    <name type="scientific">marine sediment metagenome</name>
    <dbReference type="NCBI Taxonomy" id="412755"/>
    <lineage>
        <taxon>unclassified sequences</taxon>
        <taxon>metagenomes</taxon>
        <taxon>ecological metagenomes</taxon>
    </lineage>
</organism>
<name>A0A0F9HBX4_9ZZZZ</name>
<proteinExistence type="predicted"/>
<dbReference type="AlphaFoldDB" id="A0A0F9HBX4"/>
<gene>
    <name evidence="1" type="ORF">LCGC14_1722130</name>
</gene>
<evidence type="ECO:0000313" key="1">
    <source>
        <dbReference type="EMBL" id="KKM10170.1"/>
    </source>
</evidence>
<sequence>MAWTATITAVEPGPDSIIVRIGFSDGAYTSSIPVVIGLPTTQDEARQQIKEAFLAYKDGYQAAKASQGWVGLTWSAE</sequence>
<accession>A0A0F9HBX4</accession>
<dbReference type="EMBL" id="LAZR01015514">
    <property type="protein sequence ID" value="KKM10170.1"/>
    <property type="molecule type" value="Genomic_DNA"/>
</dbReference>
<comment type="caution">
    <text evidence="1">The sequence shown here is derived from an EMBL/GenBank/DDBJ whole genome shotgun (WGS) entry which is preliminary data.</text>
</comment>
<protein>
    <submittedName>
        <fullName evidence="1">Uncharacterized protein</fullName>
    </submittedName>
</protein>